<dbReference type="Proteomes" id="UP000324748">
    <property type="component" value="Unassembled WGS sequence"/>
</dbReference>
<sequence length="68" mass="7707">MREEIKVPPSERSRRNLCQAQRITPDVPCIKPDFTITESSTGMIQPCSIQSKKSHGELLHWTSQPPTC</sequence>
<protein>
    <submittedName>
        <fullName evidence="1">Uncharacterized protein</fullName>
    </submittedName>
</protein>
<organism evidence="1 2">
    <name type="scientific">Puccinia graminis f. sp. tritici</name>
    <dbReference type="NCBI Taxonomy" id="56615"/>
    <lineage>
        <taxon>Eukaryota</taxon>
        <taxon>Fungi</taxon>
        <taxon>Dikarya</taxon>
        <taxon>Basidiomycota</taxon>
        <taxon>Pucciniomycotina</taxon>
        <taxon>Pucciniomycetes</taxon>
        <taxon>Pucciniales</taxon>
        <taxon>Pucciniaceae</taxon>
        <taxon>Puccinia</taxon>
    </lineage>
</organism>
<comment type="caution">
    <text evidence="1">The sequence shown here is derived from an EMBL/GenBank/DDBJ whole genome shotgun (WGS) entry which is preliminary data.</text>
</comment>
<reference evidence="1 2" key="1">
    <citation type="submission" date="2019-05" db="EMBL/GenBank/DDBJ databases">
        <title>Emergence of the Ug99 lineage of the wheat stem rust pathogen through somatic hybridization.</title>
        <authorList>
            <person name="Li F."/>
            <person name="Upadhyaya N.M."/>
            <person name="Sperschneider J."/>
            <person name="Matny O."/>
            <person name="Nguyen-Phuc H."/>
            <person name="Mago R."/>
            <person name="Raley C."/>
            <person name="Miller M.E."/>
            <person name="Silverstein K.A.T."/>
            <person name="Henningsen E."/>
            <person name="Hirsch C.D."/>
            <person name="Visser B."/>
            <person name="Pretorius Z.A."/>
            <person name="Steffenson B.J."/>
            <person name="Schwessinger B."/>
            <person name="Dodds P.N."/>
            <person name="Figueroa M."/>
        </authorList>
    </citation>
    <scope>NUCLEOTIDE SEQUENCE [LARGE SCALE GENOMIC DNA]</scope>
    <source>
        <strain evidence="1">21-0</strain>
    </source>
</reference>
<gene>
    <name evidence="1" type="ORF">PGT21_028000</name>
</gene>
<evidence type="ECO:0000313" key="2">
    <source>
        <dbReference type="Proteomes" id="UP000324748"/>
    </source>
</evidence>
<accession>A0A5B0PE48</accession>
<dbReference type="AlphaFoldDB" id="A0A5B0PE48"/>
<dbReference type="EMBL" id="VSWC01000066">
    <property type="protein sequence ID" value="KAA1098079.1"/>
    <property type="molecule type" value="Genomic_DNA"/>
</dbReference>
<keyword evidence="2" id="KW-1185">Reference proteome</keyword>
<name>A0A5B0PE48_PUCGR</name>
<proteinExistence type="predicted"/>
<evidence type="ECO:0000313" key="1">
    <source>
        <dbReference type="EMBL" id="KAA1098079.1"/>
    </source>
</evidence>